<feature type="region of interest" description="Disordered" evidence="2">
    <location>
        <begin position="149"/>
        <end position="184"/>
    </location>
</feature>
<dbReference type="GO" id="GO:0000455">
    <property type="term" value="P:enzyme-directed rRNA pseudouridine synthesis"/>
    <property type="evidence" value="ECO:0007669"/>
    <property type="project" value="TreeGrafter"/>
</dbReference>
<evidence type="ECO:0000259" key="3">
    <source>
        <dbReference type="Pfam" id="PF00849"/>
    </source>
</evidence>
<feature type="compositionally biased region" description="Basic and acidic residues" evidence="2">
    <location>
        <begin position="149"/>
        <end position="171"/>
    </location>
</feature>
<sequence>MCAVCRVSGGALHPFSRSALAQVHNIIRYARREFSGASPALIQRREGSREKGDGRKLRPPTSTPRAPTPFPVPHRSVDHPGLSSLWRDEALSSTTLAVEARPATRILETLLEGAGEETANGDRDAAVSARSFPTKFKFALQELIAVEQRDGEQKKKNRETDQNPKLEREKEGGEDEASLSPSTGLDRDRRLFLEALGHLHRHIGFARPSGDAKRRSHPDTPPSDLAHIARSLAKLAKSPLMPVPRQMREDLSVLSTVSRPLFQELAHAPPDSRLSILLPLILRDLGRSLANSLPGTSLQFPSLSASPSSLPPTVREGPLQPSDIAMWLWVIGRMADLAAPSSYGRARAGGGNAKAIPSFSLLWEVVRDSGPVVEAAGTQAAALSPVELSETAWALGKMELLCRRKLLSLSSSSAGRKDSRGGDPVERRSAVSGMLQKIGRTGRLLFEETAVRLESLGPEGSGLRGPLLCDLMWSAGRLKEAILDGEKSGKEEKEDVGGWDSRRFVRCVTRAVGPVVEEEELSARAVANVLWGLGKLGELADPSLLWGLQEVSVRFFPEWSAQDLSASAVAFGRMNSLQRDGRKAKRQKSGLRKGRRQTGGDGIGETEGLERERSKKMWNDGGRLAHWCRHLCREAMDRERLGEFDGDQTVNLISSLASLAPSCGSDRTTNSLLLLDHAEVRDFLLTVADRLTGTSTMPSAGGDTPTTSLPSTVPHSRRPAKSRGPPSPDLSSLTNFAFQNCVWAFAALGVEGEPLMAFRESAAADAGRRVGGGMKTTDLITLLWSFGMFSVDAEKFVDGAATQLLGLRRQCVGERGRGGQSGRRELDMLNVRQLEIILWSLSRQSGSLSAEAEELADNVGRLLNERLFGSAVHEEIEGGGKAESRVGREREKDNLETLPNLLWSLANLSARLTTQATASSSSSSSSCVSLPKSLENLTDSIVAFLLDSSHPSSAPALCTDRESTSKVASALSKMGRLDAPIIIKLLEMVDRREEREKRRGEENAEGTDRVKENEHALNGSSCFSFSPSLTVSSSKLDLTPWTPLPREAFLPFSASAESDFMDSLSGREGLAELPSDQISPGTKESVWHFEEEARENNCKRDGKEAAELQQKEEIEGDPEREAVRVAMEERMKKSKETPRVIAETPAFAVFFKPARWVVLPSEADGTVEQGGKEAEVRSDTERDGHEVQDAAAHRGGTERREKGRQQKGRRFFRETADDLKRAVQSSSVSREELEERAAALVSSHRPECLHEFIGCKWSLELPFLLERRWDFGVCHRLDAETSGPLLVAKSPKEWARLRLLFDAALVDKEYLCLVHGRAPEGTHRIDKSLSIGRDVYKRTSFAHVSTDGRAKEASTIFRCVARFVHPWTQSESTAASAENGFTSASSRKASNDHSDNVHGRRRDRQWNREALRKSAGHGHTDSLKMGVDPEDSPESSSDVLPSNEFQEQQGERRDLPHQEKDSDVRHYSLLQVRTLTGRTHQIRAHLSDFGLPLVSDYKYLHSEGLKKDAQWCPRLFLHSWRLSFPCPSPHTTTLRSPSCVETQPDGDDSSEGERLGIRRGQESSHDQWSSAEEIGKEGGKEKKVTGFSVRGCAAKQSKFSARTLGENDCLSRFSVECPLPADLQTALQSLVKSDNN</sequence>
<evidence type="ECO:0000256" key="2">
    <source>
        <dbReference type="SAM" id="MobiDB-lite"/>
    </source>
</evidence>
<protein>
    <recommendedName>
        <fullName evidence="3">Pseudouridine synthase RsuA/RluA-like domain-containing protein</fullName>
    </recommendedName>
</protein>
<feature type="region of interest" description="Disordered" evidence="2">
    <location>
        <begin position="694"/>
        <end position="729"/>
    </location>
</feature>
<dbReference type="PANTHER" id="PTHR21600:SF87">
    <property type="entry name" value="RNA PSEUDOURIDYLATE SYNTHASE DOMAIN-CONTAINING PROTEIN 1"/>
    <property type="match status" value="1"/>
</dbReference>
<feature type="region of interest" description="Disordered" evidence="2">
    <location>
        <begin position="578"/>
        <end position="613"/>
    </location>
</feature>
<feature type="region of interest" description="Disordered" evidence="2">
    <location>
        <begin position="38"/>
        <end position="81"/>
    </location>
</feature>
<dbReference type="Gene3D" id="3.30.2350.10">
    <property type="entry name" value="Pseudouridine synthase"/>
    <property type="match status" value="1"/>
</dbReference>
<feature type="compositionally biased region" description="Basic and acidic residues" evidence="2">
    <location>
        <begin position="1449"/>
        <end position="1464"/>
    </location>
</feature>
<comment type="similarity">
    <text evidence="1">Belongs to the pseudouridine synthase RluA family.</text>
</comment>
<feature type="compositionally biased region" description="Basic and acidic residues" evidence="2">
    <location>
        <begin position="1389"/>
        <end position="1422"/>
    </location>
</feature>
<feature type="compositionally biased region" description="Polar residues" evidence="2">
    <location>
        <begin position="1530"/>
        <end position="1541"/>
    </location>
</feature>
<feature type="compositionally biased region" description="Basic and acidic residues" evidence="2">
    <location>
        <begin position="1573"/>
        <end position="1582"/>
    </location>
</feature>
<dbReference type="GO" id="GO:0003723">
    <property type="term" value="F:RNA binding"/>
    <property type="evidence" value="ECO:0007669"/>
    <property type="project" value="InterPro"/>
</dbReference>
<feature type="compositionally biased region" description="Basic and acidic residues" evidence="2">
    <location>
        <begin position="1170"/>
        <end position="1204"/>
    </location>
</feature>
<dbReference type="InterPro" id="IPR006145">
    <property type="entry name" value="PsdUridine_synth_RsuA/RluA"/>
</dbReference>
<gene>
    <name evidence="4" type="ORF">Cvel_4115</name>
</gene>
<organism evidence="4">
    <name type="scientific">Chromera velia CCMP2878</name>
    <dbReference type="NCBI Taxonomy" id="1169474"/>
    <lineage>
        <taxon>Eukaryota</taxon>
        <taxon>Sar</taxon>
        <taxon>Alveolata</taxon>
        <taxon>Colpodellida</taxon>
        <taxon>Chromeraceae</taxon>
        <taxon>Chromera</taxon>
    </lineage>
</organism>
<feature type="compositionally biased region" description="Basic and acidic residues" evidence="2">
    <location>
        <begin position="43"/>
        <end position="56"/>
    </location>
</feature>
<dbReference type="EMBL" id="CDMZ01000838">
    <property type="protein sequence ID" value="CEM22518.1"/>
    <property type="molecule type" value="Genomic_DNA"/>
</dbReference>
<feature type="region of interest" description="Disordered" evidence="2">
    <location>
        <begin position="204"/>
        <end position="225"/>
    </location>
</feature>
<dbReference type="InterPro" id="IPR050188">
    <property type="entry name" value="RluA_PseudoU_synthase"/>
</dbReference>
<feature type="compositionally biased region" description="Polar residues" evidence="2">
    <location>
        <begin position="694"/>
        <end position="714"/>
    </location>
</feature>
<evidence type="ECO:0000313" key="4">
    <source>
        <dbReference type="EMBL" id="CEM22518.1"/>
    </source>
</evidence>
<feature type="region of interest" description="Disordered" evidence="2">
    <location>
        <begin position="1530"/>
        <end position="1582"/>
    </location>
</feature>
<name>A0A0G4G2M3_9ALVE</name>
<feature type="compositionally biased region" description="Polar residues" evidence="2">
    <location>
        <begin position="1371"/>
        <end position="1388"/>
    </location>
</feature>
<dbReference type="SUPFAM" id="SSF55120">
    <property type="entry name" value="Pseudouridine synthase"/>
    <property type="match status" value="1"/>
</dbReference>
<dbReference type="CDD" id="cd02869">
    <property type="entry name" value="PseudoU_synth_RluA_like"/>
    <property type="match status" value="1"/>
</dbReference>
<feature type="region of interest" description="Disordered" evidence="2">
    <location>
        <begin position="992"/>
        <end position="1013"/>
    </location>
</feature>
<dbReference type="PANTHER" id="PTHR21600">
    <property type="entry name" value="MITOCHONDRIAL RNA PSEUDOURIDINE SYNTHASE"/>
    <property type="match status" value="1"/>
</dbReference>
<feature type="region of interest" description="Disordered" evidence="2">
    <location>
        <begin position="1163"/>
        <end position="1208"/>
    </location>
</feature>
<evidence type="ECO:0000256" key="1">
    <source>
        <dbReference type="ARBA" id="ARBA00010876"/>
    </source>
</evidence>
<proteinExistence type="inferred from homology"/>
<feature type="compositionally biased region" description="Basic and acidic residues" evidence="2">
    <location>
        <begin position="1551"/>
        <end position="1565"/>
    </location>
</feature>
<reference evidence="4" key="1">
    <citation type="submission" date="2014-11" db="EMBL/GenBank/DDBJ databases">
        <authorList>
            <person name="Otto D Thomas"/>
            <person name="Naeem Raeece"/>
        </authorList>
    </citation>
    <scope>NUCLEOTIDE SEQUENCE</scope>
</reference>
<feature type="compositionally biased region" description="Basic residues" evidence="2">
    <location>
        <begin position="582"/>
        <end position="596"/>
    </location>
</feature>
<feature type="region of interest" description="Disordered" evidence="2">
    <location>
        <begin position="1371"/>
        <end position="1464"/>
    </location>
</feature>
<accession>A0A0G4G2M3</accession>
<dbReference type="GO" id="GO:0009982">
    <property type="term" value="F:pseudouridine synthase activity"/>
    <property type="evidence" value="ECO:0007669"/>
    <property type="project" value="InterPro"/>
</dbReference>
<dbReference type="VEuPathDB" id="CryptoDB:Cvel_4115"/>
<dbReference type="InterPro" id="IPR020103">
    <property type="entry name" value="PsdUridine_synth_cat_dom_sf"/>
</dbReference>
<feature type="domain" description="Pseudouridine synthase RsuA/RluA-like" evidence="3">
    <location>
        <begin position="1270"/>
        <end position="1487"/>
    </location>
</feature>
<dbReference type="Pfam" id="PF00849">
    <property type="entry name" value="PseudoU_synth_2"/>
    <property type="match status" value="1"/>
</dbReference>